<organism evidence="1 2">
    <name type="scientific">Dysgonomonas termitidis</name>
    <dbReference type="NCBI Taxonomy" id="1516126"/>
    <lineage>
        <taxon>Bacteria</taxon>
        <taxon>Pseudomonadati</taxon>
        <taxon>Bacteroidota</taxon>
        <taxon>Bacteroidia</taxon>
        <taxon>Bacteroidales</taxon>
        <taxon>Dysgonomonadaceae</taxon>
        <taxon>Dysgonomonas</taxon>
    </lineage>
</organism>
<reference evidence="2" key="1">
    <citation type="journal article" date="2019" name="Int. J. Syst. Evol. Microbiol.">
        <title>The Global Catalogue of Microorganisms (GCM) 10K type strain sequencing project: providing services to taxonomists for standard genome sequencing and annotation.</title>
        <authorList>
            <consortium name="The Broad Institute Genomics Platform"/>
            <consortium name="The Broad Institute Genome Sequencing Center for Infectious Disease"/>
            <person name="Wu L."/>
            <person name="Ma J."/>
        </authorList>
    </citation>
    <scope>NUCLEOTIDE SEQUENCE [LARGE SCALE GENOMIC DNA]</scope>
    <source>
        <strain evidence="2">CCUG 66188</strain>
    </source>
</reference>
<name>A0ABV9KY83_9BACT</name>
<dbReference type="RefSeq" id="WP_379997291.1">
    <property type="nucleotide sequence ID" value="NZ_JBHSGN010000078.1"/>
</dbReference>
<comment type="caution">
    <text evidence="1">The sequence shown here is derived from an EMBL/GenBank/DDBJ whole genome shotgun (WGS) entry which is preliminary data.</text>
</comment>
<accession>A0ABV9KY83</accession>
<protein>
    <submittedName>
        <fullName evidence="1">Uncharacterized protein</fullName>
    </submittedName>
</protein>
<sequence length="677" mass="79302">MKIEQVLHGYKDGHELLASSISLSVKDARYMRIQSDISGNLSLEDYYLKGYPLLEEKFYVIATTWYAPEMKRPGCVWTHSLLIPFESLFKINNFKYIIRNLFVRPDTGKVFSSYNKSLDIGDNLLVNMNPEIQSLSSILNQALYNIFFSYFATDKPIIAQYARETDLEEYIISLWNILPYNQKNSFSFTMGTTELIKLNEDVNPDIQILKSSNNRQFIKSSIFEVIPNLNNKELRIDDNILYLTRLSEKIPASYFAFLQNFSKDVSRGKQQSLSICKFYKLLTDKNIKISETEIIKLLGESFISPTEARKLKFSLIGNNNLNLFDEGKLLFGLLTSPYLKSFNLTDLNYEQRLVRFISDNSIDSLKYFSNAITQSEIIPNTELHKYLLLLSKHLTPDLLQIMNSKYRELLSVCVMMNPDIVSMSEYWYTNKQLLYENFKNLVTIKDLNINWQEMLNLFLNENIPIDYSLIVDYVPNAAVNILNWVNENEKDLPDNYYLVLEKSRKQVVKWIKDNDQISSRLFFLIIDLINPNDSLTLEISPLHWMKIIEKNDIDFSGRSPLEEKANFFLVAIAFNFPIKESIILLEISFNYVYTTIMNAELYTPNWELLDKHTPDLGYHNWDKGERLRMTIAEKLISANMEAKEIKRFVHSKKDRDDFQKRYKKSKKGGFFFFFFGD</sequence>
<dbReference type="Proteomes" id="UP001596023">
    <property type="component" value="Unassembled WGS sequence"/>
</dbReference>
<evidence type="ECO:0000313" key="1">
    <source>
        <dbReference type="EMBL" id="MFC4674723.1"/>
    </source>
</evidence>
<dbReference type="EMBL" id="JBHSGN010000078">
    <property type="protein sequence ID" value="MFC4674723.1"/>
    <property type="molecule type" value="Genomic_DNA"/>
</dbReference>
<evidence type="ECO:0000313" key="2">
    <source>
        <dbReference type="Proteomes" id="UP001596023"/>
    </source>
</evidence>
<gene>
    <name evidence="1" type="ORF">ACFO6W_13550</name>
</gene>
<proteinExistence type="predicted"/>
<dbReference type="Pfam" id="PF20012">
    <property type="entry name" value="GAP1-N1"/>
    <property type="match status" value="1"/>
</dbReference>
<keyword evidence="2" id="KW-1185">Reference proteome</keyword>